<reference evidence="14" key="1">
    <citation type="submission" date="2020-05" db="EMBL/GenBank/DDBJ databases">
        <authorList>
            <person name="Chiriac C."/>
            <person name="Salcher M."/>
            <person name="Ghai R."/>
            <person name="Kavagutti S V."/>
        </authorList>
    </citation>
    <scope>NUCLEOTIDE SEQUENCE</scope>
</reference>
<evidence type="ECO:0000256" key="5">
    <source>
        <dbReference type="ARBA" id="ARBA00022598"/>
    </source>
</evidence>
<evidence type="ECO:0000313" key="14">
    <source>
        <dbReference type="EMBL" id="CAB4539713.1"/>
    </source>
</evidence>
<dbReference type="AlphaFoldDB" id="A0A6J6BMV9"/>
<evidence type="ECO:0000256" key="3">
    <source>
        <dbReference type="ARBA" id="ARBA00012832"/>
    </source>
</evidence>
<keyword evidence="10" id="KW-0648">Protein biosynthesis</keyword>
<dbReference type="Pfam" id="PF23493">
    <property type="entry name" value="CysS_C"/>
    <property type="match status" value="1"/>
</dbReference>
<dbReference type="PANTHER" id="PTHR10890">
    <property type="entry name" value="CYSTEINYL-TRNA SYNTHETASE"/>
    <property type="match status" value="1"/>
</dbReference>
<keyword evidence="6" id="KW-0479">Metal-binding</keyword>
<dbReference type="SMART" id="SM00840">
    <property type="entry name" value="DALR_2"/>
    <property type="match status" value="1"/>
</dbReference>
<name>A0A6J6BMV9_9ZZZZ</name>
<dbReference type="NCBIfam" id="TIGR00435">
    <property type="entry name" value="cysS"/>
    <property type="match status" value="1"/>
</dbReference>
<keyword evidence="7" id="KW-0547">Nucleotide-binding</keyword>
<evidence type="ECO:0000256" key="11">
    <source>
        <dbReference type="ARBA" id="ARBA00023146"/>
    </source>
</evidence>
<dbReference type="InterPro" id="IPR024909">
    <property type="entry name" value="Cys-tRNA/MSH_ligase"/>
</dbReference>
<evidence type="ECO:0000256" key="10">
    <source>
        <dbReference type="ARBA" id="ARBA00022917"/>
    </source>
</evidence>
<dbReference type="InterPro" id="IPR056411">
    <property type="entry name" value="CysS_C"/>
</dbReference>
<dbReference type="PANTHER" id="PTHR10890:SF30">
    <property type="entry name" value="CYSTEINE--TRNA LIGASE"/>
    <property type="match status" value="1"/>
</dbReference>
<dbReference type="Gene3D" id="3.40.50.620">
    <property type="entry name" value="HUPs"/>
    <property type="match status" value="1"/>
</dbReference>
<dbReference type="EC" id="6.1.1.16" evidence="3"/>
<proteinExistence type="inferred from homology"/>
<evidence type="ECO:0000256" key="9">
    <source>
        <dbReference type="ARBA" id="ARBA00022840"/>
    </source>
</evidence>
<gene>
    <name evidence="14" type="ORF">UFOPK1410_00635</name>
</gene>
<dbReference type="InterPro" id="IPR009080">
    <property type="entry name" value="tRNAsynth_Ia_anticodon-bd"/>
</dbReference>
<dbReference type="EMBL" id="CAEZSH010000068">
    <property type="protein sequence ID" value="CAB4539713.1"/>
    <property type="molecule type" value="Genomic_DNA"/>
</dbReference>
<evidence type="ECO:0000256" key="8">
    <source>
        <dbReference type="ARBA" id="ARBA00022833"/>
    </source>
</evidence>
<sequence length="460" mass="50141">MALQIFDSKLQSIRAFSPLEAGKVSLYVCGPTVQSAPHVGHLRSAVAFDLVARWLRLGHGLDVRMVRNVTDIDDKILVNAAEQGVDWQALARDVEEVFNQVYESINASVELRPHATDHIADMIELIELLISRGHAYAATDGSGNVFFDVGSSPNYGELTNQKLENLEGEADASHGRKNPHDFALWKSTKADEPESAAWPSPWGKGRPGWHIECSAMTRAILGEKFDIHGGGLDLRFPHHENELAQSRAAGFEFANYWMHNGLVTVGGQKMSKSLGNGVSVEELFEQGNANAIRYWLGSAHYRTTLDYSPENIADAVGAMSRIQNFVKRASAKSSTWQKFSADALPQPFVDAMNNDFGVPAALAALHDSVRSGNAALDSGGDVAPHLASVLAMLEVLGLTVDEAVEVDEELAARVGSLIEQRRAARDNKDFALADQIRDELQQMGVSIEDTPTQTTWSLNG</sequence>
<dbReference type="SUPFAM" id="SSF47323">
    <property type="entry name" value="Anticodon-binding domain of a subclass of class I aminoacyl-tRNA synthetases"/>
    <property type="match status" value="1"/>
</dbReference>
<evidence type="ECO:0000259" key="13">
    <source>
        <dbReference type="SMART" id="SM00840"/>
    </source>
</evidence>
<evidence type="ECO:0000256" key="6">
    <source>
        <dbReference type="ARBA" id="ARBA00022723"/>
    </source>
</evidence>
<keyword evidence="9" id="KW-0067">ATP-binding</keyword>
<evidence type="ECO:0000256" key="12">
    <source>
        <dbReference type="ARBA" id="ARBA00031499"/>
    </source>
</evidence>
<evidence type="ECO:0000256" key="1">
    <source>
        <dbReference type="ARBA" id="ARBA00001947"/>
    </source>
</evidence>
<keyword evidence="11" id="KW-0030">Aminoacyl-tRNA synthetase</keyword>
<dbReference type="CDD" id="cd00672">
    <property type="entry name" value="CysRS_core"/>
    <property type="match status" value="1"/>
</dbReference>
<keyword evidence="5" id="KW-0436">Ligase</keyword>
<dbReference type="InterPro" id="IPR015803">
    <property type="entry name" value="Cys-tRNA-ligase"/>
</dbReference>
<dbReference type="Pfam" id="PF09190">
    <property type="entry name" value="DALR_2"/>
    <property type="match status" value="1"/>
</dbReference>
<dbReference type="InterPro" id="IPR015273">
    <property type="entry name" value="Cys-tRNA-synt_Ia_DALR"/>
</dbReference>
<dbReference type="Pfam" id="PF01406">
    <property type="entry name" value="tRNA-synt_1e"/>
    <property type="match status" value="1"/>
</dbReference>
<dbReference type="Gene3D" id="1.20.120.1910">
    <property type="entry name" value="Cysteine-tRNA ligase, C-terminal anti-codon recognition domain"/>
    <property type="match status" value="1"/>
</dbReference>
<dbReference type="GO" id="GO:0046872">
    <property type="term" value="F:metal ion binding"/>
    <property type="evidence" value="ECO:0007669"/>
    <property type="project" value="UniProtKB-KW"/>
</dbReference>
<dbReference type="HAMAP" id="MF_00041">
    <property type="entry name" value="Cys_tRNA_synth"/>
    <property type="match status" value="1"/>
</dbReference>
<dbReference type="InterPro" id="IPR032678">
    <property type="entry name" value="tRNA-synt_1_cat_dom"/>
</dbReference>
<comment type="cofactor">
    <cofactor evidence="1">
        <name>Zn(2+)</name>
        <dbReference type="ChEBI" id="CHEBI:29105"/>
    </cofactor>
</comment>
<organism evidence="14">
    <name type="scientific">freshwater metagenome</name>
    <dbReference type="NCBI Taxonomy" id="449393"/>
    <lineage>
        <taxon>unclassified sequences</taxon>
        <taxon>metagenomes</taxon>
        <taxon>ecological metagenomes</taxon>
    </lineage>
</organism>
<keyword evidence="4" id="KW-0963">Cytoplasm</keyword>
<dbReference type="SUPFAM" id="SSF52374">
    <property type="entry name" value="Nucleotidylyl transferase"/>
    <property type="match status" value="1"/>
</dbReference>
<evidence type="ECO:0000256" key="7">
    <source>
        <dbReference type="ARBA" id="ARBA00022741"/>
    </source>
</evidence>
<dbReference type="GO" id="GO:0005524">
    <property type="term" value="F:ATP binding"/>
    <property type="evidence" value="ECO:0007669"/>
    <property type="project" value="UniProtKB-KW"/>
</dbReference>
<dbReference type="GO" id="GO:0005829">
    <property type="term" value="C:cytosol"/>
    <property type="evidence" value="ECO:0007669"/>
    <property type="project" value="TreeGrafter"/>
</dbReference>
<dbReference type="PRINTS" id="PR00983">
    <property type="entry name" value="TRNASYNTHCYS"/>
</dbReference>
<dbReference type="GO" id="GO:0006423">
    <property type="term" value="P:cysteinyl-tRNA aminoacylation"/>
    <property type="evidence" value="ECO:0007669"/>
    <property type="project" value="InterPro"/>
</dbReference>
<accession>A0A6J6BMV9</accession>
<dbReference type="InterPro" id="IPR014729">
    <property type="entry name" value="Rossmann-like_a/b/a_fold"/>
</dbReference>
<evidence type="ECO:0000256" key="2">
    <source>
        <dbReference type="ARBA" id="ARBA00005594"/>
    </source>
</evidence>
<comment type="similarity">
    <text evidence="2">Belongs to the class-I aminoacyl-tRNA synthetase family.</text>
</comment>
<dbReference type="GO" id="GO:0004817">
    <property type="term" value="F:cysteine-tRNA ligase activity"/>
    <property type="evidence" value="ECO:0007669"/>
    <property type="project" value="UniProtKB-EC"/>
</dbReference>
<evidence type="ECO:0000256" key="4">
    <source>
        <dbReference type="ARBA" id="ARBA00022490"/>
    </source>
</evidence>
<feature type="domain" description="Cysteinyl-tRNA synthetase class Ia DALR" evidence="13">
    <location>
        <begin position="347"/>
        <end position="410"/>
    </location>
</feature>
<keyword evidence="8" id="KW-0862">Zinc</keyword>
<protein>
    <recommendedName>
        <fullName evidence="3">cysteine--tRNA ligase</fullName>
        <ecNumber evidence="3">6.1.1.16</ecNumber>
    </recommendedName>
    <alternativeName>
        <fullName evidence="12">Cysteinyl-tRNA synthetase</fullName>
    </alternativeName>
</protein>